<organism evidence="1 2">
    <name type="scientific">Hypothenemus hampei</name>
    <name type="common">Coffee berry borer</name>
    <dbReference type="NCBI Taxonomy" id="57062"/>
    <lineage>
        <taxon>Eukaryota</taxon>
        <taxon>Metazoa</taxon>
        <taxon>Ecdysozoa</taxon>
        <taxon>Arthropoda</taxon>
        <taxon>Hexapoda</taxon>
        <taxon>Insecta</taxon>
        <taxon>Pterygota</taxon>
        <taxon>Neoptera</taxon>
        <taxon>Endopterygota</taxon>
        <taxon>Coleoptera</taxon>
        <taxon>Polyphaga</taxon>
        <taxon>Cucujiformia</taxon>
        <taxon>Curculionidae</taxon>
        <taxon>Scolytinae</taxon>
        <taxon>Hypothenemus</taxon>
    </lineage>
</organism>
<protein>
    <recommendedName>
        <fullName evidence="3">Apoptosis regulatory protein Siva</fullName>
    </recommendedName>
</protein>
<reference evidence="1 2" key="1">
    <citation type="submission" date="2024-05" db="EMBL/GenBank/DDBJ databases">
        <title>Genetic variation in Jamaican populations of the coffee berry borer (Hypothenemus hampei).</title>
        <authorList>
            <person name="Errbii M."/>
            <person name="Myrie A."/>
        </authorList>
    </citation>
    <scope>NUCLEOTIDE SEQUENCE [LARGE SCALE GENOMIC DNA]</scope>
    <source>
        <strain evidence="1">JA-Hopewell-2020-01-JO</strain>
        <tissue evidence="1">Whole body</tissue>
    </source>
</reference>
<keyword evidence="2" id="KW-1185">Reference proteome</keyword>
<dbReference type="EMBL" id="JBDJPC010000002">
    <property type="protein sequence ID" value="KAL1513900.1"/>
    <property type="molecule type" value="Genomic_DNA"/>
</dbReference>
<gene>
    <name evidence="1" type="ORF">ABEB36_003239</name>
</gene>
<evidence type="ECO:0000313" key="1">
    <source>
        <dbReference type="EMBL" id="KAL1513900.1"/>
    </source>
</evidence>
<dbReference type="AlphaFoldDB" id="A0ABD1F8H7"/>
<evidence type="ECO:0000313" key="2">
    <source>
        <dbReference type="Proteomes" id="UP001566132"/>
    </source>
</evidence>
<dbReference type="Proteomes" id="UP001566132">
    <property type="component" value="Unassembled WGS sequence"/>
</dbReference>
<sequence length="104" mass="11998">MSKRLCPFTDTDDQNVIQQPIKKQGISRSRGRSINSMASERTLQLLFAGALKQNVLLEEYELKCCYCDKFLCDQCLNCCSKCEQEYCKNCCFTLPDDTICYSCY</sequence>
<name>A0ABD1F8H7_HYPHA</name>
<accession>A0ABD1F8H7</accession>
<comment type="caution">
    <text evidence="1">The sequence shown here is derived from an EMBL/GenBank/DDBJ whole genome shotgun (WGS) entry which is preliminary data.</text>
</comment>
<proteinExistence type="predicted"/>
<evidence type="ECO:0008006" key="3">
    <source>
        <dbReference type="Google" id="ProtNLM"/>
    </source>
</evidence>